<dbReference type="GO" id="GO:0015689">
    <property type="term" value="P:molybdate ion transport"/>
    <property type="evidence" value="ECO:0007669"/>
    <property type="project" value="TreeGrafter"/>
</dbReference>
<feature type="compositionally biased region" description="Pro residues" evidence="1">
    <location>
        <begin position="258"/>
        <end position="274"/>
    </location>
</feature>
<feature type="region of interest" description="Disordered" evidence="1">
    <location>
        <begin position="254"/>
        <end position="274"/>
    </location>
</feature>
<dbReference type="KEGG" id="cuh:BJN34_23220"/>
<dbReference type="PANTHER" id="PTHR30632">
    <property type="entry name" value="MOLYBDATE-BINDING PERIPLASMIC PROTEIN"/>
    <property type="match status" value="1"/>
</dbReference>
<proteinExistence type="predicted"/>
<dbReference type="Proteomes" id="UP000189627">
    <property type="component" value="Chromosome 2"/>
</dbReference>
<feature type="signal peptide" evidence="2">
    <location>
        <begin position="1"/>
        <end position="25"/>
    </location>
</feature>
<reference evidence="4" key="1">
    <citation type="submission" date="2017-02" db="EMBL/GenBank/DDBJ databases">
        <title>Complete genome sequence of Cupriavidus necator strain NH9, a 3-chlorobenzoate degrader.</title>
        <authorList>
            <person name="Moriuchi R."/>
            <person name="Dohra H."/>
            <person name="Ogawa N."/>
        </authorList>
    </citation>
    <scope>NUCLEOTIDE SEQUENCE [LARGE SCALE GENOMIC DNA]</scope>
    <source>
        <strain evidence="4">NH9</strain>
    </source>
</reference>
<organism evidence="3 4">
    <name type="scientific">Cupriavidus necator</name>
    <name type="common">Alcaligenes eutrophus</name>
    <name type="synonym">Ralstonia eutropha</name>
    <dbReference type="NCBI Taxonomy" id="106590"/>
    <lineage>
        <taxon>Bacteria</taxon>
        <taxon>Pseudomonadati</taxon>
        <taxon>Pseudomonadota</taxon>
        <taxon>Betaproteobacteria</taxon>
        <taxon>Burkholderiales</taxon>
        <taxon>Burkholderiaceae</taxon>
        <taxon>Cupriavidus</taxon>
    </lineage>
</organism>
<dbReference type="OrthoDB" id="8216219at2"/>
<dbReference type="Pfam" id="PF13531">
    <property type="entry name" value="SBP_bac_11"/>
    <property type="match status" value="1"/>
</dbReference>
<gene>
    <name evidence="3" type="ORF">BJN34_23220</name>
</gene>
<protein>
    <submittedName>
        <fullName evidence="3">Molybdenum ABC transporter substrate-binding protein</fullName>
    </submittedName>
</protein>
<accession>A0A1U9UVQ3</accession>
<evidence type="ECO:0000313" key="4">
    <source>
        <dbReference type="Proteomes" id="UP000189627"/>
    </source>
</evidence>
<name>A0A1U9UVQ3_CUPNE</name>
<dbReference type="AlphaFoldDB" id="A0A1U9UVQ3"/>
<dbReference type="GO" id="GO:0030973">
    <property type="term" value="F:molybdate ion binding"/>
    <property type="evidence" value="ECO:0007669"/>
    <property type="project" value="TreeGrafter"/>
</dbReference>
<dbReference type="InterPro" id="IPR050682">
    <property type="entry name" value="ModA/WtpA"/>
</dbReference>
<feature type="chain" id="PRO_5013387359" evidence="2">
    <location>
        <begin position="26"/>
        <end position="274"/>
    </location>
</feature>
<dbReference type="PANTHER" id="PTHR30632:SF11">
    <property type="entry name" value="BLR4797 PROTEIN"/>
    <property type="match status" value="1"/>
</dbReference>
<evidence type="ECO:0000256" key="1">
    <source>
        <dbReference type="SAM" id="MobiDB-lite"/>
    </source>
</evidence>
<sequence length="274" mass="28808">MKLNILATRPALLVLMLWLAAPAQADEIRVITSGGFTAAYQQLVPLYEAATQDHVITAYGASMGNAPDSIPSRLARGETFDVVILADSGLEKLVSEGKVAAGSRVDLARSLIGMSVRKGTPKPDISTTEALTQTLLNAKSIAYSASASGTYLSGELFARLGVADKIKDKARKIYSERVGTVVARGDAEIGFQQVSELLPFKELDYVGPLPAELQQKVYFSAGTIAGRQTPASSRFVRFLASPAAAAMVSSTGLEPVATPLPPPAPPALGQPQKP</sequence>
<dbReference type="SUPFAM" id="SSF53850">
    <property type="entry name" value="Periplasmic binding protein-like II"/>
    <property type="match status" value="1"/>
</dbReference>
<dbReference type="RefSeq" id="WP_078199202.1">
    <property type="nucleotide sequence ID" value="NZ_CP017758.1"/>
</dbReference>
<dbReference type="Gene3D" id="3.40.190.10">
    <property type="entry name" value="Periplasmic binding protein-like II"/>
    <property type="match status" value="2"/>
</dbReference>
<keyword evidence="2" id="KW-0732">Signal</keyword>
<evidence type="ECO:0000313" key="3">
    <source>
        <dbReference type="EMBL" id="AQV96776.1"/>
    </source>
</evidence>
<dbReference type="EMBL" id="CP017758">
    <property type="protein sequence ID" value="AQV96776.1"/>
    <property type="molecule type" value="Genomic_DNA"/>
</dbReference>
<evidence type="ECO:0000256" key="2">
    <source>
        <dbReference type="SAM" id="SignalP"/>
    </source>
</evidence>